<evidence type="ECO:0000256" key="2">
    <source>
        <dbReference type="ARBA" id="ARBA00009477"/>
    </source>
</evidence>
<dbReference type="Gene3D" id="2.40.50.100">
    <property type="match status" value="1"/>
</dbReference>
<dbReference type="InterPro" id="IPR050739">
    <property type="entry name" value="MFP"/>
</dbReference>
<evidence type="ECO:0000256" key="10">
    <source>
        <dbReference type="SAM" id="MobiDB-lite"/>
    </source>
</evidence>
<dbReference type="GO" id="GO:0009306">
    <property type="term" value="P:protein secretion"/>
    <property type="evidence" value="ECO:0007669"/>
    <property type="project" value="InterPro"/>
</dbReference>
<dbReference type="PRINTS" id="PR01490">
    <property type="entry name" value="RTXTOXIND"/>
</dbReference>
<keyword evidence="5 9" id="KW-0997">Cell inner membrane</keyword>
<evidence type="ECO:0000256" key="4">
    <source>
        <dbReference type="ARBA" id="ARBA00022475"/>
    </source>
</evidence>
<comment type="similarity">
    <text evidence="2 9">Belongs to the membrane fusion protein (MFP) (TC 8.A.1) family.</text>
</comment>
<keyword evidence="7 9" id="KW-1133">Transmembrane helix</keyword>
<evidence type="ECO:0000256" key="8">
    <source>
        <dbReference type="ARBA" id="ARBA00023136"/>
    </source>
</evidence>
<reference evidence="13" key="1">
    <citation type="submission" date="2021-01" db="EMBL/GenBank/DDBJ databases">
        <title>Intestinitalea alba gen. nov., sp. nov., a novel genus of the family Enterobacteriaceae, isolated from the gut of the plastic-eating mealworm Tenebrio molitor L.</title>
        <authorList>
            <person name="Yang Y."/>
        </authorList>
    </citation>
    <scope>NUCLEOTIDE SEQUENCE</scope>
    <source>
        <strain evidence="13">BIT-L3</strain>
    </source>
</reference>
<keyword evidence="3 9" id="KW-0813">Transport</keyword>
<evidence type="ECO:0000313" key="13">
    <source>
        <dbReference type="EMBL" id="MBK4716558.1"/>
    </source>
</evidence>
<keyword evidence="6 9" id="KW-0812">Transmembrane</keyword>
<evidence type="ECO:0000256" key="3">
    <source>
        <dbReference type="ARBA" id="ARBA00022448"/>
    </source>
</evidence>
<feature type="region of interest" description="Disordered" evidence="10">
    <location>
        <begin position="1"/>
        <end position="30"/>
    </location>
</feature>
<dbReference type="NCBIfam" id="TIGR01843">
    <property type="entry name" value="type_I_hlyD"/>
    <property type="match status" value="1"/>
</dbReference>
<evidence type="ECO:0000259" key="12">
    <source>
        <dbReference type="Pfam" id="PF26002"/>
    </source>
</evidence>
<evidence type="ECO:0000256" key="7">
    <source>
        <dbReference type="ARBA" id="ARBA00022989"/>
    </source>
</evidence>
<dbReference type="PROSITE" id="PS00543">
    <property type="entry name" value="HLYD_FAMILY"/>
    <property type="match status" value="1"/>
</dbReference>
<comment type="caution">
    <text evidence="13">The sequence shown here is derived from an EMBL/GenBank/DDBJ whole genome shotgun (WGS) entry which is preliminary data.</text>
</comment>
<feature type="transmembrane region" description="Helical" evidence="9">
    <location>
        <begin position="56"/>
        <end position="76"/>
    </location>
</feature>
<organism evidence="13 14">
    <name type="scientific">Tenebrionibacter intestinalis</name>
    <dbReference type="NCBI Taxonomy" id="2799638"/>
    <lineage>
        <taxon>Bacteria</taxon>
        <taxon>Pseudomonadati</taxon>
        <taxon>Pseudomonadota</taxon>
        <taxon>Gammaproteobacteria</taxon>
        <taxon>Enterobacterales</taxon>
        <taxon>Enterobacteriaceae</taxon>
        <taxon>Tenebrionibacter/Tenebrionicola group</taxon>
        <taxon>Tenebrionibacter</taxon>
    </lineage>
</organism>
<dbReference type="PANTHER" id="PTHR30386">
    <property type="entry name" value="MEMBRANE FUSION SUBUNIT OF EMRAB-TOLC MULTIDRUG EFFLUX PUMP"/>
    <property type="match status" value="1"/>
</dbReference>
<evidence type="ECO:0000256" key="5">
    <source>
        <dbReference type="ARBA" id="ARBA00022519"/>
    </source>
</evidence>
<dbReference type="PANTHER" id="PTHR30386:SF26">
    <property type="entry name" value="TRANSPORT PROTEIN COMB"/>
    <property type="match status" value="1"/>
</dbReference>
<keyword evidence="8 9" id="KW-0472">Membrane</keyword>
<gene>
    <name evidence="13" type="ORF">JJB97_14715</name>
</gene>
<dbReference type="GO" id="GO:0005886">
    <property type="term" value="C:plasma membrane"/>
    <property type="evidence" value="ECO:0007669"/>
    <property type="project" value="UniProtKB-SubCell"/>
</dbReference>
<proteinExistence type="inferred from homology"/>
<dbReference type="Pfam" id="PF25917">
    <property type="entry name" value="BSH_RND"/>
    <property type="match status" value="1"/>
</dbReference>
<dbReference type="Gene3D" id="2.40.30.170">
    <property type="match status" value="1"/>
</dbReference>
<evidence type="ECO:0000256" key="6">
    <source>
        <dbReference type="ARBA" id="ARBA00022692"/>
    </source>
</evidence>
<dbReference type="AlphaFoldDB" id="A0A8K0V3T8"/>
<evidence type="ECO:0000313" key="14">
    <source>
        <dbReference type="Proteomes" id="UP000659047"/>
    </source>
</evidence>
<name>A0A8K0V3T8_9ENTR</name>
<keyword evidence="14" id="KW-1185">Reference proteome</keyword>
<evidence type="ECO:0000259" key="11">
    <source>
        <dbReference type="Pfam" id="PF25917"/>
    </source>
</evidence>
<dbReference type="SUPFAM" id="SSF111369">
    <property type="entry name" value="HlyD-like secretion proteins"/>
    <property type="match status" value="2"/>
</dbReference>
<evidence type="ECO:0000256" key="1">
    <source>
        <dbReference type="ARBA" id="ARBA00004377"/>
    </source>
</evidence>
<dbReference type="InterPro" id="IPR006144">
    <property type="entry name" value="Secretion_HlyD_CS"/>
</dbReference>
<dbReference type="InterPro" id="IPR058625">
    <property type="entry name" value="MdtA-like_BSH"/>
</dbReference>
<feature type="domain" description="AprE-like beta-barrel" evidence="12">
    <location>
        <begin position="312"/>
        <end position="408"/>
    </location>
</feature>
<keyword evidence="4 9" id="KW-1003">Cell membrane</keyword>
<dbReference type="InterPro" id="IPR010129">
    <property type="entry name" value="T1SS_HlyD"/>
</dbReference>
<dbReference type="EMBL" id="JAEPBH010000043">
    <property type="protein sequence ID" value="MBK4716558.1"/>
    <property type="molecule type" value="Genomic_DNA"/>
</dbReference>
<dbReference type="InterPro" id="IPR058982">
    <property type="entry name" value="Beta-barrel_AprE"/>
</dbReference>
<dbReference type="RefSeq" id="WP_238714780.1">
    <property type="nucleotide sequence ID" value="NZ_JAEPBH010000043.1"/>
</dbReference>
<evidence type="ECO:0000256" key="9">
    <source>
        <dbReference type="RuleBase" id="RU365093"/>
    </source>
</evidence>
<sequence>MEMRTDAPVVDKRPGATGVQKAQPGKAGGRVNSEDLKFMRELQGALLVQKTPVTSVVLWLIAVIVVIALTWAHFAIVEEITQGEGKVIPASREQVIQSLEGGILEELNVKEGDVVEKGQILLKIDPTRSNASFQEALSRVQGLEGTVARLRSEAYGTPLVFPDDIQGIDSIVHDETQAWKSRQKTLNESVAALKHSLSLAEAEVKLSEPLARQGLISEVEILRLRRQANEFRLQIAERTNRFRADANGDLTKAESELAQAQQVLAGREDVMNRTTIVAPLRGTINNIKVTTRGGVIQQGAEIMTLIPLEDRLLVEAKIKPSDVAFLRPGMPATVKITAYDYAIYGGLQGRVEHISPDTIFDEERARSGRGDPNFYRVYIRTDSAALHVKNKAFPIIPGMVATVEIRTGEKSILSYLLKPVLKAREAFRER</sequence>
<dbReference type="Pfam" id="PF26002">
    <property type="entry name" value="Beta-barrel_AprE"/>
    <property type="match status" value="1"/>
</dbReference>
<feature type="domain" description="Multidrug resistance protein MdtA-like barrel-sandwich hybrid" evidence="11">
    <location>
        <begin position="101"/>
        <end position="300"/>
    </location>
</feature>
<protein>
    <recommendedName>
        <fullName evidence="9">Membrane fusion protein (MFP) family protein</fullName>
    </recommendedName>
</protein>
<accession>A0A8K0V3T8</accession>
<feature type="compositionally biased region" description="Basic and acidic residues" evidence="10">
    <location>
        <begin position="1"/>
        <end position="14"/>
    </location>
</feature>
<dbReference type="Proteomes" id="UP000659047">
    <property type="component" value="Unassembled WGS sequence"/>
</dbReference>
<comment type="subcellular location">
    <subcellularLocation>
        <location evidence="1 9">Cell inner membrane</location>
        <topology evidence="1 9">Single-pass membrane protein</topology>
    </subcellularLocation>
</comment>